<accession>A0ABT0XIJ4</accession>
<protein>
    <recommendedName>
        <fullName evidence="4">Na+/glutamate symporter</fullName>
    </recommendedName>
</protein>
<keyword evidence="3" id="KW-1185">Reference proteome</keyword>
<dbReference type="EMBL" id="JAMQJY010000001">
    <property type="protein sequence ID" value="MCM2675535.1"/>
    <property type="molecule type" value="Genomic_DNA"/>
</dbReference>
<evidence type="ECO:0000313" key="3">
    <source>
        <dbReference type="Proteomes" id="UP001203665"/>
    </source>
</evidence>
<dbReference type="InterPro" id="IPR049576">
    <property type="entry name" value="HDC-like"/>
</dbReference>
<proteinExistence type="predicted"/>
<keyword evidence="1" id="KW-1133">Transmembrane helix</keyword>
<evidence type="ECO:0008006" key="4">
    <source>
        <dbReference type="Google" id="ProtNLM"/>
    </source>
</evidence>
<keyword evidence="1" id="KW-0472">Membrane</keyword>
<dbReference type="RefSeq" id="WP_251606359.1">
    <property type="nucleotide sequence ID" value="NZ_JAMQJY010000001.1"/>
</dbReference>
<gene>
    <name evidence="2" type="ORF">NDM98_08560</name>
</gene>
<feature type="transmembrane region" description="Helical" evidence="1">
    <location>
        <begin position="6"/>
        <end position="24"/>
    </location>
</feature>
<feature type="transmembrane region" description="Helical" evidence="1">
    <location>
        <begin position="364"/>
        <end position="385"/>
    </location>
</feature>
<evidence type="ECO:0000256" key="1">
    <source>
        <dbReference type="SAM" id="Phobius"/>
    </source>
</evidence>
<name>A0ABT0XIJ4_9BACI</name>
<organism evidence="2 3">
    <name type="scientific">Alkalicoccobacillus plakortidis</name>
    <dbReference type="NCBI Taxonomy" id="444060"/>
    <lineage>
        <taxon>Bacteria</taxon>
        <taxon>Bacillati</taxon>
        <taxon>Bacillota</taxon>
        <taxon>Bacilli</taxon>
        <taxon>Bacillales</taxon>
        <taxon>Bacillaceae</taxon>
        <taxon>Alkalicoccobacillus</taxon>
    </lineage>
</organism>
<comment type="caution">
    <text evidence="2">The sequence shown here is derived from an EMBL/GenBank/DDBJ whole genome shotgun (WGS) entry which is preliminary data.</text>
</comment>
<feature type="transmembrane region" description="Helical" evidence="1">
    <location>
        <begin position="290"/>
        <end position="311"/>
    </location>
</feature>
<feature type="transmembrane region" description="Helical" evidence="1">
    <location>
        <begin position="57"/>
        <end position="76"/>
    </location>
</feature>
<reference evidence="2" key="1">
    <citation type="submission" date="2022-06" db="EMBL/GenBank/DDBJ databases">
        <title>Alkalicoccobacillus porphyridii sp. nov., isolated from a marine red alga, Porphyridium purpureum and reclassification of Shouchella plakortidis and Shouchella gibsonii as Alkalicoccobacillus plakortidis comb. nov. and Alkalicoccobacillus gibsonii comb. nov.</title>
        <authorList>
            <person name="Kim K.H."/>
            <person name="Lee J.K."/>
            <person name="Han D.M."/>
            <person name="Baek J.H."/>
            <person name="Jeon C.O."/>
        </authorList>
    </citation>
    <scope>NUCLEOTIDE SEQUENCE</scope>
    <source>
        <strain evidence="2">DSM 19153</strain>
    </source>
</reference>
<keyword evidence="1" id="KW-0812">Transmembrane</keyword>
<feature type="transmembrane region" description="Helical" evidence="1">
    <location>
        <begin position="88"/>
        <end position="110"/>
    </location>
</feature>
<dbReference type="Proteomes" id="UP001203665">
    <property type="component" value="Unassembled WGS sequence"/>
</dbReference>
<feature type="transmembrane region" description="Helical" evidence="1">
    <location>
        <begin position="260"/>
        <end position="278"/>
    </location>
</feature>
<sequence length="388" mass="41294">MNPVIVTMILLLVLALGELISILTKARIPMLLASLMIYLAFIWTGILPTGIMSESLLKTFGSLAVAPLIVHLGTLIPFSQIKGQVKPILIAVTSSLFAVALVLLIVSVIFDYTTAVAGAGPVVGGIVAFLLTSEKLTEIGLGYLAVLPALILSIHKLAGIPIASFFLKKHALSIKASILDGTYKENGNSSSDAHQVQERKSLLPVKYQTPVILLAQLFIAGSIAIGLDALTGINYSIFCLIIGIAGAYFGVLQPQMLNKANSTGIFMASLMIVVISSMDEVTPDVFLSYLPQVITICIIGTLGVLTGGFLMSKLFKYKKNLGIPVALTALFGFPTDYILCEEVAREVGETEEERETIMKNMVTPMLMGGFATVTTGSIVIASILVETL</sequence>
<feature type="transmembrane region" description="Helical" evidence="1">
    <location>
        <begin position="31"/>
        <end position="51"/>
    </location>
</feature>
<feature type="transmembrane region" description="Helical" evidence="1">
    <location>
        <begin position="141"/>
        <end position="167"/>
    </location>
</feature>
<dbReference type="CDD" id="cd21416">
    <property type="entry name" value="HDC_protein"/>
    <property type="match status" value="1"/>
</dbReference>
<evidence type="ECO:0000313" key="2">
    <source>
        <dbReference type="EMBL" id="MCM2675535.1"/>
    </source>
</evidence>
<feature type="transmembrane region" description="Helical" evidence="1">
    <location>
        <begin position="233"/>
        <end position="251"/>
    </location>
</feature>